<feature type="active site" description="Nucleophile" evidence="9">
    <location>
        <position position="401"/>
    </location>
</feature>
<keyword evidence="4 10" id="KW-0378">Hydrolase</keyword>
<dbReference type="InterPro" id="IPR017853">
    <property type="entry name" value="GH"/>
</dbReference>
<evidence type="ECO:0000256" key="7">
    <source>
        <dbReference type="ARBA" id="ARBA00023295"/>
    </source>
</evidence>
<keyword evidence="8" id="KW-0624">Polysaccharide degradation</keyword>
<dbReference type="PANTHER" id="PTHR10353">
    <property type="entry name" value="GLYCOSYL HYDROLASE"/>
    <property type="match status" value="1"/>
</dbReference>
<keyword evidence="13" id="KW-1185">Reference proteome</keyword>
<evidence type="ECO:0000256" key="10">
    <source>
        <dbReference type="RuleBase" id="RU361175"/>
    </source>
</evidence>
<comment type="similarity">
    <text evidence="2 10">Belongs to the glycosyl hydrolase 1 family.</text>
</comment>
<evidence type="ECO:0000256" key="5">
    <source>
        <dbReference type="ARBA" id="ARBA00023001"/>
    </source>
</evidence>
<keyword evidence="5" id="KW-0136">Cellulose degradation</keyword>
<dbReference type="EMBL" id="BAABDD010000005">
    <property type="protein sequence ID" value="GAA3735447.1"/>
    <property type="molecule type" value="Genomic_DNA"/>
</dbReference>
<dbReference type="PROSITE" id="PS00572">
    <property type="entry name" value="GLYCOSYL_HYDROL_F1_1"/>
    <property type="match status" value="1"/>
</dbReference>
<dbReference type="EC" id="3.2.1.21" evidence="3 10"/>
<dbReference type="Proteomes" id="UP001500908">
    <property type="component" value="Unassembled WGS sequence"/>
</dbReference>
<feature type="region of interest" description="Disordered" evidence="11">
    <location>
        <begin position="1"/>
        <end position="23"/>
    </location>
</feature>
<dbReference type="Pfam" id="PF00232">
    <property type="entry name" value="Glyco_hydro_1"/>
    <property type="match status" value="1"/>
</dbReference>
<organism evidence="12 13">
    <name type="scientific">Salinactinospora qingdaonensis</name>
    <dbReference type="NCBI Taxonomy" id="702744"/>
    <lineage>
        <taxon>Bacteria</taxon>
        <taxon>Bacillati</taxon>
        <taxon>Actinomycetota</taxon>
        <taxon>Actinomycetes</taxon>
        <taxon>Streptosporangiales</taxon>
        <taxon>Nocardiopsidaceae</taxon>
        <taxon>Salinactinospora</taxon>
    </lineage>
</organism>
<dbReference type="InterPro" id="IPR018120">
    <property type="entry name" value="Glyco_hydro_1_AS"/>
</dbReference>
<proteinExistence type="inferred from homology"/>
<dbReference type="InterPro" id="IPR001360">
    <property type="entry name" value="Glyco_hydro_1"/>
</dbReference>
<dbReference type="PANTHER" id="PTHR10353:SF36">
    <property type="entry name" value="LP05116P"/>
    <property type="match status" value="1"/>
</dbReference>
<keyword evidence="7 10" id="KW-0326">Glycosidase</keyword>
<evidence type="ECO:0000313" key="12">
    <source>
        <dbReference type="EMBL" id="GAA3735447.1"/>
    </source>
</evidence>
<evidence type="ECO:0000256" key="1">
    <source>
        <dbReference type="ARBA" id="ARBA00000448"/>
    </source>
</evidence>
<dbReference type="PRINTS" id="PR00131">
    <property type="entry name" value="GLHYDRLASE1"/>
</dbReference>
<accession>A0ABP7FCA8</accession>
<evidence type="ECO:0000256" key="8">
    <source>
        <dbReference type="ARBA" id="ARBA00023326"/>
    </source>
</evidence>
<evidence type="ECO:0000256" key="3">
    <source>
        <dbReference type="ARBA" id="ARBA00012744"/>
    </source>
</evidence>
<evidence type="ECO:0000256" key="11">
    <source>
        <dbReference type="SAM" id="MobiDB-lite"/>
    </source>
</evidence>
<protein>
    <recommendedName>
        <fullName evidence="3 10">Beta-glucosidase</fullName>
        <ecNumber evidence="3 10">3.2.1.21</ecNumber>
    </recommendedName>
</protein>
<evidence type="ECO:0000256" key="4">
    <source>
        <dbReference type="ARBA" id="ARBA00022801"/>
    </source>
</evidence>
<evidence type="ECO:0000256" key="9">
    <source>
        <dbReference type="PROSITE-ProRule" id="PRU10055"/>
    </source>
</evidence>
<dbReference type="PROSITE" id="PS00653">
    <property type="entry name" value="GLYCOSYL_HYDROL_F1_2"/>
    <property type="match status" value="1"/>
</dbReference>
<keyword evidence="6" id="KW-0119">Carbohydrate metabolism</keyword>
<dbReference type="NCBIfam" id="TIGR03356">
    <property type="entry name" value="BGL"/>
    <property type="match status" value="1"/>
</dbReference>
<name>A0ABP7FCA8_9ACTN</name>
<sequence length="505" mass="54916">MTSSTAHETAHRSGPTAQTQSSTNGVAFPAGFLWGAATASFQIEGATTADGRGVSIWDTFSATPGKTLNGDTGDPATDHYYRYADDIALMKRLGLGAYRFSIAWPRIQPDGKGKINQAGIDFYDRLVDTLLENGIEPWPTLYHWDLPQPLEDDGGWPARDTASRFADYAAVVYAALGDRITNWATLNEPWCSAFLGYALGAHAPGRQEPASSVAAVHHLLLGHGLAARVMREHAAQSGYELNLGLVHNQTVVRPHTDAHADVEAARRIDGLRNRLFTGPLLHGAYPEDVVADLAGITDFSFVRDGDLHEINQVGKLDMLGINFYNPSWVAGSAEGIPASALEDGENSHGGPTPWVGAEDVVFVHHGFPQTAMGWEIDATGLSDVLLRLAEEAPGLPLYVTENGAAFDDEVDQNDGAVHDTERVSYLNTHLRAAHSVIESGVPLHGYFAWSLMDNFEWAWGYSKRFGIVHVDYETQQRTVKDSGWWYSEVIRSGGIPDTSDIPGRP</sequence>
<comment type="caution">
    <text evidence="12">The sequence shown here is derived from an EMBL/GenBank/DDBJ whole genome shotgun (WGS) entry which is preliminary data.</text>
</comment>
<evidence type="ECO:0000313" key="13">
    <source>
        <dbReference type="Proteomes" id="UP001500908"/>
    </source>
</evidence>
<evidence type="ECO:0000256" key="6">
    <source>
        <dbReference type="ARBA" id="ARBA00023277"/>
    </source>
</evidence>
<dbReference type="SUPFAM" id="SSF51445">
    <property type="entry name" value="(Trans)glycosidases"/>
    <property type="match status" value="1"/>
</dbReference>
<dbReference type="InterPro" id="IPR017736">
    <property type="entry name" value="Glyco_hydro_1_beta-glucosidase"/>
</dbReference>
<dbReference type="InterPro" id="IPR033132">
    <property type="entry name" value="GH_1_N_CS"/>
</dbReference>
<gene>
    <name evidence="12" type="ORF">GCM10022402_14550</name>
</gene>
<dbReference type="Gene3D" id="3.20.20.80">
    <property type="entry name" value="Glycosidases"/>
    <property type="match status" value="1"/>
</dbReference>
<evidence type="ECO:0000256" key="2">
    <source>
        <dbReference type="ARBA" id="ARBA00010838"/>
    </source>
</evidence>
<reference evidence="13" key="1">
    <citation type="journal article" date="2019" name="Int. J. Syst. Evol. Microbiol.">
        <title>The Global Catalogue of Microorganisms (GCM) 10K type strain sequencing project: providing services to taxonomists for standard genome sequencing and annotation.</title>
        <authorList>
            <consortium name="The Broad Institute Genomics Platform"/>
            <consortium name="The Broad Institute Genome Sequencing Center for Infectious Disease"/>
            <person name="Wu L."/>
            <person name="Ma J."/>
        </authorList>
    </citation>
    <scope>NUCLEOTIDE SEQUENCE [LARGE SCALE GENOMIC DNA]</scope>
    <source>
        <strain evidence="13">JCM 17137</strain>
    </source>
</reference>
<comment type="catalytic activity">
    <reaction evidence="1 10">
        <text>Hydrolysis of terminal, non-reducing beta-D-glucosyl residues with release of beta-D-glucose.</text>
        <dbReference type="EC" id="3.2.1.21"/>
    </reaction>
</comment>